<dbReference type="NCBIfam" id="TIGR00254">
    <property type="entry name" value="GGDEF"/>
    <property type="match status" value="1"/>
</dbReference>
<evidence type="ECO:0000313" key="7">
    <source>
        <dbReference type="Proteomes" id="UP000078316"/>
    </source>
</evidence>
<name>A0A179S0R5_9HYPH</name>
<dbReference type="Pfam" id="PF00072">
    <property type="entry name" value="Response_reg"/>
    <property type="match status" value="1"/>
</dbReference>
<dbReference type="FunFam" id="3.30.70.270:FF:000001">
    <property type="entry name" value="Diguanylate cyclase domain protein"/>
    <property type="match status" value="1"/>
</dbReference>
<comment type="catalytic activity">
    <reaction evidence="2">
        <text>2 GTP = 3',3'-c-di-GMP + 2 diphosphate</text>
        <dbReference type="Rhea" id="RHEA:24898"/>
        <dbReference type="ChEBI" id="CHEBI:33019"/>
        <dbReference type="ChEBI" id="CHEBI:37565"/>
        <dbReference type="ChEBI" id="CHEBI:58805"/>
        <dbReference type="EC" id="2.7.7.65"/>
    </reaction>
</comment>
<dbReference type="PROSITE" id="PS50887">
    <property type="entry name" value="GGDEF"/>
    <property type="match status" value="1"/>
</dbReference>
<dbReference type="SUPFAM" id="SSF55073">
    <property type="entry name" value="Nucleotide cyclase"/>
    <property type="match status" value="1"/>
</dbReference>
<dbReference type="InterPro" id="IPR001789">
    <property type="entry name" value="Sig_transdc_resp-reg_receiver"/>
</dbReference>
<feature type="domain" description="Response regulatory" evidence="4">
    <location>
        <begin position="2"/>
        <end position="120"/>
    </location>
</feature>
<dbReference type="Gene3D" id="3.40.50.2300">
    <property type="match status" value="1"/>
</dbReference>
<comment type="caution">
    <text evidence="6">The sequence shown here is derived from an EMBL/GenBank/DDBJ whole genome shotgun (WGS) entry which is preliminary data.</text>
</comment>
<organism evidence="6 7">
    <name type="scientific">Methylobacterium platani</name>
    <dbReference type="NCBI Taxonomy" id="427683"/>
    <lineage>
        <taxon>Bacteria</taxon>
        <taxon>Pseudomonadati</taxon>
        <taxon>Pseudomonadota</taxon>
        <taxon>Alphaproteobacteria</taxon>
        <taxon>Hyphomicrobiales</taxon>
        <taxon>Methylobacteriaceae</taxon>
        <taxon>Methylobacterium</taxon>
    </lineage>
</organism>
<dbReference type="SMART" id="SM00448">
    <property type="entry name" value="REC"/>
    <property type="match status" value="1"/>
</dbReference>
<dbReference type="CDD" id="cd01949">
    <property type="entry name" value="GGDEF"/>
    <property type="match status" value="1"/>
</dbReference>
<dbReference type="GO" id="GO:0043709">
    <property type="term" value="P:cell adhesion involved in single-species biofilm formation"/>
    <property type="evidence" value="ECO:0007669"/>
    <property type="project" value="TreeGrafter"/>
</dbReference>
<feature type="domain" description="GGDEF" evidence="5">
    <location>
        <begin position="162"/>
        <end position="290"/>
    </location>
</feature>
<dbReference type="InterPro" id="IPR000160">
    <property type="entry name" value="GGDEF_dom"/>
</dbReference>
<dbReference type="InterPro" id="IPR050469">
    <property type="entry name" value="Diguanylate_Cyclase"/>
</dbReference>
<dbReference type="Pfam" id="PF00990">
    <property type="entry name" value="GGDEF"/>
    <property type="match status" value="1"/>
</dbReference>
<reference evidence="6 7" key="1">
    <citation type="submission" date="2016-04" db="EMBL/GenBank/DDBJ databases">
        <authorList>
            <person name="Evans L.H."/>
            <person name="Alamgir A."/>
            <person name="Owens N."/>
            <person name="Weber N.D."/>
            <person name="Virtaneva K."/>
            <person name="Barbian K."/>
            <person name="Babar A."/>
            <person name="Rosenke K."/>
        </authorList>
    </citation>
    <scope>NUCLEOTIDE SEQUENCE [LARGE SCALE GENOMIC DNA]</scope>
    <source>
        <strain evidence="6 7">PMB02</strain>
    </source>
</reference>
<comment type="caution">
    <text evidence="3">Lacks conserved residue(s) required for the propagation of feature annotation.</text>
</comment>
<dbReference type="SUPFAM" id="SSF52172">
    <property type="entry name" value="CheY-like"/>
    <property type="match status" value="1"/>
</dbReference>
<dbReference type="SMART" id="SM00267">
    <property type="entry name" value="GGDEF"/>
    <property type="match status" value="1"/>
</dbReference>
<evidence type="ECO:0000313" key="6">
    <source>
        <dbReference type="EMBL" id="OAS18813.1"/>
    </source>
</evidence>
<dbReference type="Proteomes" id="UP000078316">
    <property type="component" value="Unassembled WGS sequence"/>
</dbReference>
<dbReference type="STRING" id="427683.A5481_25595"/>
<dbReference type="RefSeq" id="WP_048436697.1">
    <property type="nucleotide sequence ID" value="NZ_LWHQ01000057.1"/>
</dbReference>
<dbReference type="AlphaFoldDB" id="A0A179S0R5"/>
<dbReference type="OrthoDB" id="9812260at2"/>
<gene>
    <name evidence="6" type="ORF">A5481_25595</name>
</gene>
<proteinExistence type="predicted"/>
<dbReference type="InterPro" id="IPR029787">
    <property type="entry name" value="Nucleotide_cyclase"/>
</dbReference>
<evidence type="ECO:0000259" key="4">
    <source>
        <dbReference type="PROSITE" id="PS50110"/>
    </source>
</evidence>
<protein>
    <recommendedName>
        <fullName evidence="1">diguanylate cyclase</fullName>
        <ecNumber evidence="1">2.7.7.65</ecNumber>
    </recommendedName>
</protein>
<dbReference type="PANTHER" id="PTHR45138">
    <property type="entry name" value="REGULATORY COMPONENTS OF SENSORY TRANSDUCTION SYSTEM"/>
    <property type="match status" value="1"/>
</dbReference>
<dbReference type="Gene3D" id="3.30.70.270">
    <property type="match status" value="1"/>
</dbReference>
<evidence type="ECO:0000256" key="3">
    <source>
        <dbReference type="PROSITE-ProRule" id="PRU00169"/>
    </source>
</evidence>
<accession>A0A179S0R5</accession>
<evidence type="ECO:0000259" key="5">
    <source>
        <dbReference type="PROSITE" id="PS50887"/>
    </source>
</evidence>
<dbReference type="GO" id="GO:1902201">
    <property type="term" value="P:negative regulation of bacterial-type flagellum-dependent cell motility"/>
    <property type="evidence" value="ECO:0007669"/>
    <property type="project" value="TreeGrafter"/>
</dbReference>
<sequence>MHIALIDPSRVIRKTVSDMLVAGGHTVIAFADSAAALAHVSAEPSVTCVLTSLEVQPLCGLELCWSLRAVADERRPLTILVMSSARDDRPLEEVLDTGADDFLMKPPSARELHGRLRAAERVLKLQQALIQQADTDHLTQLLNRGALMRQAAAALAAASAETPLTVLQIDIDHFKAINDRFGHDVGDRVIRRVGRILRETGAIAGRLGGEEYALLMPDHGLGSAAVIAHRVRSQCAAATLRTHPDLRFTVSVGLSEWVEGDGIDSLLKRADQALYAAKRGGRNRVALTSGALQTEMVG</sequence>
<dbReference type="CDD" id="cd00156">
    <property type="entry name" value="REC"/>
    <property type="match status" value="1"/>
</dbReference>
<dbReference type="InterPro" id="IPR043128">
    <property type="entry name" value="Rev_trsase/Diguanyl_cyclase"/>
</dbReference>
<dbReference type="EMBL" id="LWHQ01000057">
    <property type="protein sequence ID" value="OAS18813.1"/>
    <property type="molecule type" value="Genomic_DNA"/>
</dbReference>
<dbReference type="EC" id="2.7.7.65" evidence="1"/>
<evidence type="ECO:0000256" key="2">
    <source>
        <dbReference type="ARBA" id="ARBA00034247"/>
    </source>
</evidence>
<dbReference type="PROSITE" id="PS50110">
    <property type="entry name" value="RESPONSE_REGULATORY"/>
    <property type="match status" value="1"/>
</dbReference>
<dbReference type="GO" id="GO:0005886">
    <property type="term" value="C:plasma membrane"/>
    <property type="evidence" value="ECO:0007669"/>
    <property type="project" value="TreeGrafter"/>
</dbReference>
<dbReference type="InterPro" id="IPR011006">
    <property type="entry name" value="CheY-like_superfamily"/>
</dbReference>
<dbReference type="GO" id="GO:0052621">
    <property type="term" value="F:diguanylate cyclase activity"/>
    <property type="evidence" value="ECO:0007669"/>
    <property type="project" value="UniProtKB-EC"/>
</dbReference>
<dbReference type="PANTHER" id="PTHR45138:SF9">
    <property type="entry name" value="DIGUANYLATE CYCLASE DGCM-RELATED"/>
    <property type="match status" value="1"/>
</dbReference>
<dbReference type="GO" id="GO:0000160">
    <property type="term" value="P:phosphorelay signal transduction system"/>
    <property type="evidence" value="ECO:0007669"/>
    <property type="project" value="InterPro"/>
</dbReference>
<evidence type="ECO:0000256" key="1">
    <source>
        <dbReference type="ARBA" id="ARBA00012528"/>
    </source>
</evidence>